<organism evidence="2 3">
    <name type="scientific">Eleginops maclovinus</name>
    <name type="common">Patagonian blennie</name>
    <name type="synonym">Eleginus maclovinus</name>
    <dbReference type="NCBI Taxonomy" id="56733"/>
    <lineage>
        <taxon>Eukaryota</taxon>
        <taxon>Metazoa</taxon>
        <taxon>Chordata</taxon>
        <taxon>Craniata</taxon>
        <taxon>Vertebrata</taxon>
        <taxon>Euteleostomi</taxon>
        <taxon>Actinopterygii</taxon>
        <taxon>Neopterygii</taxon>
        <taxon>Teleostei</taxon>
        <taxon>Neoteleostei</taxon>
        <taxon>Acanthomorphata</taxon>
        <taxon>Eupercaria</taxon>
        <taxon>Perciformes</taxon>
        <taxon>Notothenioidei</taxon>
        <taxon>Eleginopidae</taxon>
        <taxon>Eleginops</taxon>
    </lineage>
</organism>
<feature type="region of interest" description="Disordered" evidence="1">
    <location>
        <begin position="36"/>
        <end position="63"/>
    </location>
</feature>
<dbReference type="AlphaFoldDB" id="A0AAN7XKX8"/>
<comment type="caution">
    <text evidence="2">The sequence shown here is derived from an EMBL/GenBank/DDBJ whole genome shotgun (WGS) entry which is preliminary data.</text>
</comment>
<gene>
    <name evidence="2" type="ORF">PBY51_018234</name>
</gene>
<protein>
    <submittedName>
        <fullName evidence="2">Uncharacterized protein</fullName>
    </submittedName>
</protein>
<proteinExistence type="predicted"/>
<feature type="region of interest" description="Disordered" evidence="1">
    <location>
        <begin position="1"/>
        <end position="23"/>
    </location>
</feature>
<name>A0AAN7XKX8_ELEMC</name>
<reference evidence="2 3" key="1">
    <citation type="journal article" date="2023" name="Genes (Basel)">
        <title>Chromosome-Level Genome Assembly and Circadian Gene Repertoire of the Patagonia Blennie Eleginops maclovinus-The Closest Ancestral Proxy of Antarctic Cryonotothenioids.</title>
        <authorList>
            <person name="Cheng C.C."/>
            <person name="Rivera-Colon A.G."/>
            <person name="Minhas B.F."/>
            <person name="Wilson L."/>
            <person name="Rayamajhi N."/>
            <person name="Vargas-Chacoff L."/>
            <person name="Catchen J.M."/>
        </authorList>
    </citation>
    <scope>NUCLEOTIDE SEQUENCE [LARGE SCALE GENOMIC DNA]</scope>
    <source>
        <strain evidence="2">JMC-PN-2008</strain>
    </source>
</reference>
<dbReference type="EMBL" id="JAUZQC010000012">
    <property type="protein sequence ID" value="KAK5862882.1"/>
    <property type="molecule type" value="Genomic_DNA"/>
</dbReference>
<keyword evidence="3" id="KW-1185">Reference proteome</keyword>
<reference evidence="2 3" key="2">
    <citation type="journal article" date="2023" name="Mol. Biol. Evol.">
        <title>Genomics of Secondarily Temperate Adaptation in the Only Non-Antarctic Icefish.</title>
        <authorList>
            <person name="Rivera-Colon A.G."/>
            <person name="Rayamajhi N."/>
            <person name="Minhas B.F."/>
            <person name="Madrigal G."/>
            <person name="Bilyk K.T."/>
            <person name="Yoon V."/>
            <person name="Hune M."/>
            <person name="Gregory S."/>
            <person name="Cheng C.H.C."/>
            <person name="Catchen J.M."/>
        </authorList>
    </citation>
    <scope>NUCLEOTIDE SEQUENCE [LARGE SCALE GENOMIC DNA]</scope>
    <source>
        <strain evidence="2">JMC-PN-2008</strain>
    </source>
</reference>
<accession>A0AAN7XKX8</accession>
<sequence length="118" mass="12809">MPPLSGCSVKGEKNRTPSAGPSEDIQLFCSSTLWQPESDQRARRQAEAVAPRQQLSSHGHQGGTKQDVFVCVRRTEYYVSCSSSPWLAYPICSARLSVPNNAKPGGTFPSDSISYMSA</sequence>
<evidence type="ECO:0000313" key="3">
    <source>
        <dbReference type="Proteomes" id="UP001346869"/>
    </source>
</evidence>
<evidence type="ECO:0000313" key="2">
    <source>
        <dbReference type="EMBL" id="KAK5862882.1"/>
    </source>
</evidence>
<evidence type="ECO:0000256" key="1">
    <source>
        <dbReference type="SAM" id="MobiDB-lite"/>
    </source>
</evidence>
<dbReference type="Proteomes" id="UP001346869">
    <property type="component" value="Unassembled WGS sequence"/>
</dbReference>